<protein>
    <submittedName>
        <fullName evidence="2">PTS transporter</fullName>
    </submittedName>
</protein>
<feature type="transmembrane region" description="Helical" evidence="1">
    <location>
        <begin position="21"/>
        <end position="43"/>
    </location>
</feature>
<proteinExistence type="predicted"/>
<dbReference type="EMBL" id="CAATGO010000042">
    <property type="protein sequence ID" value="VNP73382.1"/>
    <property type="molecule type" value="Genomic_DNA"/>
</dbReference>
<name>A0A4J1WZ48_STREE</name>
<feature type="transmembrane region" description="Helical" evidence="1">
    <location>
        <begin position="55"/>
        <end position="76"/>
    </location>
</feature>
<sequence length="184" mass="21833">MDKKERQKIEQQRREMALTNTFFNRYLLLRYSIALFFFGNIYWLLSQFISPSPIIIFPIMLIVFSILATVEQFKLYGNRKEKLGITLMFVRIQMLISIGLLVLTWTSWFKNLFPIFENNQVARLFVFVVLLLGLVLSLLDIRRIKKIYKRTDKAYQQFVQLEKNSLSLSPIIHPKSKNHPESLP</sequence>
<dbReference type="AlphaFoldDB" id="A0A4J1WZ48"/>
<feature type="transmembrane region" description="Helical" evidence="1">
    <location>
        <begin position="88"/>
        <end position="109"/>
    </location>
</feature>
<keyword evidence="1" id="KW-1133">Transmembrane helix</keyword>
<evidence type="ECO:0000256" key="1">
    <source>
        <dbReference type="SAM" id="Phobius"/>
    </source>
</evidence>
<keyword evidence="1" id="KW-0812">Transmembrane</keyword>
<feature type="transmembrane region" description="Helical" evidence="1">
    <location>
        <begin position="121"/>
        <end position="141"/>
    </location>
</feature>
<organism evidence="2">
    <name type="scientific">Streptococcus pneumoniae</name>
    <dbReference type="NCBI Taxonomy" id="1313"/>
    <lineage>
        <taxon>Bacteria</taxon>
        <taxon>Bacillati</taxon>
        <taxon>Bacillota</taxon>
        <taxon>Bacilli</taxon>
        <taxon>Lactobacillales</taxon>
        <taxon>Streptococcaceae</taxon>
        <taxon>Streptococcus</taxon>
    </lineage>
</organism>
<reference evidence="2" key="1">
    <citation type="submission" date="2019-04" db="EMBL/GenBank/DDBJ databases">
        <authorList>
            <consortium name="Pathogen Informatics"/>
        </authorList>
    </citation>
    <scope>NUCLEOTIDE SEQUENCE</scope>
    <source>
        <strain evidence="2">GPSC27</strain>
    </source>
</reference>
<gene>
    <name evidence="2" type="ORF">SAMEA2467335_02121</name>
</gene>
<evidence type="ECO:0000313" key="2">
    <source>
        <dbReference type="EMBL" id="VNP73382.1"/>
    </source>
</evidence>
<keyword evidence="1" id="KW-0472">Membrane</keyword>
<accession>A0A4J1WZ48</accession>